<name>A0A1H7CIF7_9RHOB</name>
<dbReference type="InterPro" id="IPR051010">
    <property type="entry name" value="BCAA_transport"/>
</dbReference>
<evidence type="ECO:0000259" key="4">
    <source>
        <dbReference type="Pfam" id="PF13458"/>
    </source>
</evidence>
<accession>A0A1H7CIF7</accession>
<reference evidence="5 6" key="1">
    <citation type="submission" date="2016-10" db="EMBL/GenBank/DDBJ databases">
        <authorList>
            <person name="de Groot N.N."/>
        </authorList>
    </citation>
    <scope>NUCLEOTIDE SEQUENCE [LARGE SCALE GENOMIC DNA]</scope>
    <source>
        <strain evidence="5 6">DSM 29340</strain>
    </source>
</reference>
<evidence type="ECO:0000256" key="2">
    <source>
        <dbReference type="ARBA" id="ARBA00022729"/>
    </source>
</evidence>
<dbReference type="STRING" id="1227549.SAMN05444007_108140"/>
<keyword evidence="2" id="KW-0732">Signal</keyword>
<dbReference type="SUPFAM" id="SSF53822">
    <property type="entry name" value="Periplasmic binding protein-like I"/>
    <property type="match status" value="1"/>
</dbReference>
<sequence length="413" mass="41987">MTFMIAADRYGRQMPEQGVVIHMFAVFKTARKLTLTGLALVSAALLAACDPAATGSGGPTVDTGKPVPVALLVPRGSGQSGDAVLAQSLENSARLAMQDLSGVRIDLRVYDTAGNASQAAAVAKQAVSEGAQIILGPVYAQSANAAGLAVLNDNVNLLAFSNNTNIAGGNVFVLGPTFQNTANRLARYAARQGKGNIVVVHSNDEAGQLGRAAIEAAISGSPARVAGTVPFQRSQQGVIAAVPQVKSMVDATGADSVFLTATTAGALPLFSQLLPEAGVPPESKQYIGLTRWDIPAQTLELPGVQGGWFALPDPVKSQSFQSRYAAAYGGAPHPIGGLAYDGIAAIGALVGAGKSNALTGAALTQGAGFQGVGGIFRLRRDGTNERGLAVATIQNKQVVVIDPAPSSFSGAGF</sequence>
<evidence type="ECO:0000256" key="1">
    <source>
        <dbReference type="ARBA" id="ARBA00010062"/>
    </source>
</evidence>
<dbReference type="EMBL" id="FNYD01000008">
    <property type="protein sequence ID" value="SEJ89431.1"/>
    <property type="molecule type" value="Genomic_DNA"/>
</dbReference>
<dbReference type="GO" id="GO:0006865">
    <property type="term" value="P:amino acid transport"/>
    <property type="evidence" value="ECO:0007669"/>
    <property type="project" value="UniProtKB-KW"/>
</dbReference>
<comment type="similarity">
    <text evidence="1">Belongs to the leucine-binding protein family.</text>
</comment>
<dbReference type="Pfam" id="PF13458">
    <property type="entry name" value="Peripla_BP_6"/>
    <property type="match status" value="1"/>
</dbReference>
<dbReference type="Gene3D" id="3.40.50.2300">
    <property type="match status" value="2"/>
</dbReference>
<evidence type="ECO:0000313" key="5">
    <source>
        <dbReference type="EMBL" id="SEJ89431.1"/>
    </source>
</evidence>
<proteinExistence type="inferred from homology"/>
<dbReference type="InterPro" id="IPR028081">
    <property type="entry name" value="Leu-bd"/>
</dbReference>
<dbReference type="PANTHER" id="PTHR30483:SF6">
    <property type="entry name" value="PERIPLASMIC BINDING PROTEIN OF ABC TRANSPORTER FOR NATURAL AMINO ACIDS"/>
    <property type="match status" value="1"/>
</dbReference>
<gene>
    <name evidence="5" type="ORF">SAMN05444007_108140</name>
</gene>
<dbReference type="AlphaFoldDB" id="A0A1H7CIF7"/>
<keyword evidence="6" id="KW-1185">Reference proteome</keyword>
<dbReference type="InterPro" id="IPR028082">
    <property type="entry name" value="Peripla_BP_I"/>
</dbReference>
<evidence type="ECO:0000256" key="3">
    <source>
        <dbReference type="ARBA" id="ARBA00022970"/>
    </source>
</evidence>
<keyword evidence="3" id="KW-0029">Amino-acid transport</keyword>
<organism evidence="5 6">
    <name type="scientific">Cribrihabitans marinus</name>
    <dbReference type="NCBI Taxonomy" id="1227549"/>
    <lineage>
        <taxon>Bacteria</taxon>
        <taxon>Pseudomonadati</taxon>
        <taxon>Pseudomonadota</taxon>
        <taxon>Alphaproteobacteria</taxon>
        <taxon>Rhodobacterales</taxon>
        <taxon>Paracoccaceae</taxon>
        <taxon>Cribrihabitans</taxon>
    </lineage>
</organism>
<protein>
    <submittedName>
        <fullName evidence="5">Amino acid/amide ABC transporter substrate-binding protein, HAAT family</fullName>
    </submittedName>
</protein>
<dbReference type="PANTHER" id="PTHR30483">
    <property type="entry name" value="LEUCINE-SPECIFIC-BINDING PROTEIN"/>
    <property type="match status" value="1"/>
</dbReference>
<dbReference type="Proteomes" id="UP000199379">
    <property type="component" value="Unassembled WGS sequence"/>
</dbReference>
<keyword evidence="3" id="KW-0813">Transport</keyword>
<dbReference type="CDD" id="cd06339">
    <property type="entry name" value="PBP1_YraM_LppC_lipoprotein-like"/>
    <property type="match status" value="1"/>
</dbReference>
<feature type="domain" description="Leucine-binding protein" evidence="4">
    <location>
        <begin position="66"/>
        <end position="395"/>
    </location>
</feature>
<evidence type="ECO:0000313" key="6">
    <source>
        <dbReference type="Proteomes" id="UP000199379"/>
    </source>
</evidence>